<dbReference type="PANTHER" id="PTHR30627:SF24">
    <property type="entry name" value="PENICILLIN-BINDING PROTEIN 4B"/>
    <property type="match status" value="1"/>
</dbReference>
<dbReference type="GO" id="GO:0008658">
    <property type="term" value="F:penicillin binding"/>
    <property type="evidence" value="ECO:0007669"/>
    <property type="project" value="InterPro"/>
</dbReference>
<feature type="domain" description="NTF2-like N-terminal transpeptidase" evidence="2">
    <location>
        <begin position="32"/>
        <end position="139"/>
    </location>
</feature>
<dbReference type="InterPro" id="IPR001460">
    <property type="entry name" value="PCN-bd_Tpept"/>
</dbReference>
<dbReference type="SUPFAM" id="SSF56601">
    <property type="entry name" value="beta-lactamase/transpeptidase-like"/>
    <property type="match status" value="1"/>
</dbReference>
<dbReference type="GO" id="GO:0005886">
    <property type="term" value="C:plasma membrane"/>
    <property type="evidence" value="ECO:0007669"/>
    <property type="project" value="TreeGrafter"/>
</dbReference>
<evidence type="ECO:0000259" key="2">
    <source>
        <dbReference type="Pfam" id="PF05223"/>
    </source>
</evidence>
<accession>A0A857KJE4</accession>
<name>A0A857KJE4_9ACTN</name>
<evidence type="ECO:0000313" key="3">
    <source>
        <dbReference type="EMBL" id="QHN39408.1"/>
    </source>
</evidence>
<dbReference type="GO" id="GO:0071555">
    <property type="term" value="P:cell wall organization"/>
    <property type="evidence" value="ECO:0007669"/>
    <property type="project" value="TreeGrafter"/>
</dbReference>
<organism evidence="3">
    <name type="scientific">Gordonia amarae</name>
    <dbReference type="NCBI Taxonomy" id="36821"/>
    <lineage>
        <taxon>Bacteria</taxon>
        <taxon>Bacillati</taxon>
        <taxon>Actinomycetota</taxon>
        <taxon>Actinomycetes</taxon>
        <taxon>Mycobacteriales</taxon>
        <taxon>Gordoniaceae</taxon>
        <taxon>Gordonia</taxon>
    </lineage>
</organism>
<dbReference type="PROSITE" id="PS51257">
    <property type="entry name" value="PROKAR_LIPOPROTEIN"/>
    <property type="match status" value="1"/>
</dbReference>
<dbReference type="EMBL" id="CP045810">
    <property type="protein sequence ID" value="QHN39408.1"/>
    <property type="molecule type" value="Genomic_DNA"/>
</dbReference>
<dbReference type="Gene3D" id="3.40.710.10">
    <property type="entry name" value="DD-peptidase/beta-lactamase superfamily"/>
    <property type="match status" value="1"/>
</dbReference>
<dbReference type="Pfam" id="PF00905">
    <property type="entry name" value="Transpeptidase"/>
    <property type="match status" value="1"/>
</dbReference>
<dbReference type="RefSeq" id="WP_005191474.1">
    <property type="nucleotide sequence ID" value="NZ_CP045804.1"/>
</dbReference>
<dbReference type="AlphaFoldDB" id="A0A857KJE4"/>
<dbReference type="GO" id="GO:0046677">
    <property type="term" value="P:response to antibiotic"/>
    <property type="evidence" value="ECO:0007669"/>
    <property type="project" value="InterPro"/>
</dbReference>
<dbReference type="InterPro" id="IPR050515">
    <property type="entry name" value="Beta-lactam/transpept"/>
</dbReference>
<proteinExistence type="predicted"/>
<reference evidence="3" key="1">
    <citation type="journal article" date="2021" name="Nat. Microbiol.">
        <title>Cocultivation of an ultrasmall environmental parasitic bacterium with lytic ability against bacteria associated with wastewater foams.</title>
        <authorList>
            <person name="Batinovic S."/>
            <person name="Rose J.J.A."/>
            <person name="Ratcliffe J."/>
            <person name="Seviour R.J."/>
            <person name="Petrovski S."/>
        </authorList>
    </citation>
    <scope>NUCLEOTIDE SEQUENCE</scope>
    <source>
        <strain evidence="3">CON44</strain>
    </source>
</reference>
<dbReference type="InterPro" id="IPR007887">
    <property type="entry name" value="MecA_N"/>
</dbReference>
<protein>
    <submittedName>
        <fullName evidence="3">Penicillin-binding transpeptidase domain-containing protein</fullName>
    </submittedName>
</protein>
<dbReference type="InterPro" id="IPR012338">
    <property type="entry name" value="Beta-lactam/transpept-like"/>
</dbReference>
<feature type="domain" description="Penicillin-binding protein transpeptidase" evidence="1">
    <location>
        <begin position="327"/>
        <end position="584"/>
    </location>
</feature>
<dbReference type="SUPFAM" id="SSF54427">
    <property type="entry name" value="NTF2-like"/>
    <property type="match status" value="1"/>
</dbReference>
<gene>
    <name evidence="3" type="ORF">GII30_09735</name>
</gene>
<dbReference type="InterPro" id="IPR032710">
    <property type="entry name" value="NTF2-like_dom_sf"/>
</dbReference>
<dbReference type="PANTHER" id="PTHR30627">
    <property type="entry name" value="PEPTIDOGLYCAN D,D-TRANSPEPTIDASE"/>
    <property type="match status" value="1"/>
</dbReference>
<dbReference type="Pfam" id="PF05223">
    <property type="entry name" value="MecA_N"/>
    <property type="match status" value="1"/>
</dbReference>
<evidence type="ECO:0000259" key="1">
    <source>
        <dbReference type="Pfam" id="PF00905"/>
    </source>
</evidence>
<dbReference type="GO" id="GO:0071972">
    <property type="term" value="F:peptidoglycan L,D-transpeptidase activity"/>
    <property type="evidence" value="ECO:0007669"/>
    <property type="project" value="TreeGrafter"/>
</dbReference>
<sequence>MVRRKLFGAVIAAVILLVVTSVVGCSGTDDGPRQALDRYLEAFDARDVGKASALTDNPALARAGIEQVWQGLAAEKVSTSSGHARTTADNADIDVTYTWKLAGGQTWQYPATVKVAKSTQGWTVRWASTNLHPDLGRNQRLLLETTSAPRATVNESDGSEVMVDGTLIGVNFDAKAAAQSGNVVDSVTSLVAALRPYAPGLSVQTITEKSTAADGAYPIARITEEQFNRIRDQLAIPGVVTNEQSELVAKDRSFAPALLSEVRKLVSAEVEGKPGWRVVTTNANGMQTGVLADHAPQPAPAVSLTLSRSKQNSAQRAVNASGRFPIAMVVLQASTGRILAIAQNPLADRQGSIATTGLFPPGSTFKIITATTAIRMNMAHPDTLVPCPGEIEIGPRTVPNYNRFALGTVSMLQAFAASCNTSFAKLASQMGPSDLPETAASLGIGPDYKIAGLDSVSGSVPIASDLVERTEDGFGQGKVLVSPLGLALATATVARGGKAPVPQLIRGKPTVVTGGGKAAIAPEVITQLRSMMRAVVTGGTADLINGMGEVYGKTGEAEFAGGSHAWFAGYRGDIAFATLVVGGGDSNNAVAVTRDFFAGLPR</sequence>